<comment type="function">
    <text evidence="12 15">F(1)F(0) ATP synthase produces ATP from ADP in the presence of a proton or sodium gradient. F-type ATPases consist of two structural domains, F(1) containing the extramembraneous catalytic core and F(0) containing the membrane proton channel, linked together by a central stalk and a peripheral stalk. During catalysis, ATP synthesis in the catalytic domain of F(1) is coupled via a rotary mechanism of the central stalk subunits to proton translocation.</text>
</comment>
<evidence type="ECO:0000256" key="3">
    <source>
        <dbReference type="ARBA" id="ARBA00022448"/>
    </source>
</evidence>
<proteinExistence type="inferred from homology"/>
<dbReference type="AlphaFoldDB" id="A0A165YFH8"/>
<dbReference type="CDD" id="cd06503">
    <property type="entry name" value="ATP-synt_Fo_b"/>
    <property type="match status" value="1"/>
</dbReference>
<organism evidence="18 19">
    <name type="scientific">Pseudovibrio axinellae</name>
    <dbReference type="NCBI Taxonomy" id="989403"/>
    <lineage>
        <taxon>Bacteria</taxon>
        <taxon>Pseudomonadati</taxon>
        <taxon>Pseudomonadota</taxon>
        <taxon>Alphaproteobacteria</taxon>
        <taxon>Hyphomicrobiales</taxon>
        <taxon>Stappiaceae</taxon>
        <taxon>Pseudovibrio</taxon>
    </lineage>
</organism>
<keyword evidence="3 15" id="KW-0813">Transport</keyword>
<accession>A0A165YFH8</accession>
<dbReference type="GO" id="GO:0046961">
    <property type="term" value="F:proton-transporting ATPase activity, rotational mechanism"/>
    <property type="evidence" value="ECO:0007669"/>
    <property type="project" value="TreeGrafter"/>
</dbReference>
<keyword evidence="11 15" id="KW-0066">ATP synthesis</keyword>
<keyword evidence="9 15" id="KW-0406">Ion transport</keyword>
<dbReference type="STRING" id="989403.SAMN05421798_101726"/>
<evidence type="ECO:0000256" key="10">
    <source>
        <dbReference type="ARBA" id="ARBA00023136"/>
    </source>
</evidence>
<evidence type="ECO:0000313" key="18">
    <source>
        <dbReference type="EMBL" id="KZL18799.1"/>
    </source>
</evidence>
<dbReference type="InterPro" id="IPR002146">
    <property type="entry name" value="ATP_synth_b/b'su_bac/chlpt"/>
</dbReference>
<dbReference type="InterPro" id="IPR050059">
    <property type="entry name" value="ATP_synthase_B_chain"/>
</dbReference>
<dbReference type="PATRIC" id="fig|989403.3.peg.2470"/>
<dbReference type="GO" id="GO:0005886">
    <property type="term" value="C:plasma membrane"/>
    <property type="evidence" value="ECO:0007669"/>
    <property type="project" value="UniProtKB-SubCell"/>
</dbReference>
<dbReference type="GO" id="GO:0046933">
    <property type="term" value="F:proton-transporting ATP synthase activity, rotational mechanism"/>
    <property type="evidence" value="ECO:0007669"/>
    <property type="project" value="UniProtKB-UniRule"/>
</dbReference>
<dbReference type="GO" id="GO:0045259">
    <property type="term" value="C:proton-transporting ATP synthase complex"/>
    <property type="evidence" value="ECO:0007669"/>
    <property type="project" value="UniProtKB-KW"/>
</dbReference>
<gene>
    <name evidence="15 18" type="primary">atpF</name>
    <name evidence="18" type="ORF">PsAD2_02315</name>
</gene>
<evidence type="ECO:0000256" key="1">
    <source>
        <dbReference type="ARBA" id="ARBA00004377"/>
    </source>
</evidence>
<dbReference type="HAMAP" id="MF_01398">
    <property type="entry name" value="ATP_synth_b_bprime"/>
    <property type="match status" value="1"/>
</dbReference>
<comment type="similarity">
    <text evidence="2 15 16">Belongs to the ATPase B chain family.</text>
</comment>
<name>A0A165YFH8_9HYPH</name>
<evidence type="ECO:0000256" key="14">
    <source>
        <dbReference type="ARBA" id="ARBA00025830"/>
    </source>
</evidence>
<keyword evidence="19" id="KW-1185">Reference proteome</keyword>
<comment type="function">
    <text evidence="13">Component of the F(0) channel, it forms part of the peripheral stalk, linking F(1) to F(0). The b'-subunit is a diverged and duplicated form of b found in plants and photosynthetic bacteria.</text>
</comment>
<feature type="coiled-coil region" evidence="17">
    <location>
        <begin position="32"/>
        <end position="106"/>
    </location>
</feature>
<keyword evidence="6 15" id="KW-0812">Transmembrane</keyword>
<evidence type="ECO:0000256" key="12">
    <source>
        <dbReference type="ARBA" id="ARBA00025198"/>
    </source>
</evidence>
<evidence type="ECO:0000256" key="8">
    <source>
        <dbReference type="ARBA" id="ARBA00022989"/>
    </source>
</evidence>
<dbReference type="EMBL" id="LMCB01000017">
    <property type="protein sequence ID" value="KZL18799.1"/>
    <property type="molecule type" value="Genomic_DNA"/>
</dbReference>
<evidence type="ECO:0000256" key="7">
    <source>
        <dbReference type="ARBA" id="ARBA00022781"/>
    </source>
</evidence>
<keyword evidence="7 15" id="KW-0375">Hydrogen ion transport</keyword>
<evidence type="ECO:0000256" key="13">
    <source>
        <dbReference type="ARBA" id="ARBA00025614"/>
    </source>
</evidence>
<keyword evidence="4 15" id="KW-1003">Cell membrane</keyword>
<comment type="subunit">
    <text evidence="14 15">F-type ATPases have 2 components, F(1) - the catalytic core - and F(0) - the membrane proton channel. F(1) has five subunits: alpha(3), beta(3), gamma(1), delta(1), epsilon(1). F(0) has three main subunits: a(1), b(2) and c(10-14). The alpha and beta chains form an alternating ring which encloses part of the gamma chain. F(1) is attached to F(0) by a central stalk formed by the gamma and epsilon chains, while a peripheral stalk is formed by the delta and b chains.</text>
</comment>
<keyword evidence="5 15" id="KW-0138">CF(0)</keyword>
<evidence type="ECO:0000256" key="17">
    <source>
        <dbReference type="SAM" id="Coils"/>
    </source>
</evidence>
<keyword evidence="17" id="KW-0175">Coiled coil</keyword>
<dbReference type="PANTHER" id="PTHR33445">
    <property type="entry name" value="ATP SYNTHASE SUBUNIT B', CHLOROPLASTIC"/>
    <property type="match status" value="1"/>
</dbReference>
<reference evidence="18 19" key="1">
    <citation type="journal article" date="2016" name="Front. Microbiol.">
        <title>Comparative Genomic Analysis Reveals a Diverse Repertoire of Genes Involved in Prokaryote-Eukaryote Interactions within the Pseudovibrio Genus.</title>
        <authorList>
            <person name="Romano S."/>
            <person name="Fernandez-Guerra A."/>
            <person name="Reen F.J."/>
            <person name="Glockner F.O."/>
            <person name="Crowley S.P."/>
            <person name="O'Sullivan O."/>
            <person name="Cotter P.D."/>
            <person name="Adams C."/>
            <person name="Dobson A.D."/>
            <person name="O'Gara F."/>
        </authorList>
    </citation>
    <scope>NUCLEOTIDE SEQUENCE [LARGE SCALE GENOMIC DNA]</scope>
    <source>
        <strain evidence="18 19">Ad2</strain>
    </source>
</reference>
<evidence type="ECO:0000256" key="11">
    <source>
        <dbReference type="ARBA" id="ARBA00023310"/>
    </source>
</evidence>
<dbReference type="Pfam" id="PF00430">
    <property type="entry name" value="ATP-synt_B"/>
    <property type="match status" value="1"/>
</dbReference>
<evidence type="ECO:0000256" key="6">
    <source>
        <dbReference type="ARBA" id="ARBA00022692"/>
    </source>
</evidence>
<evidence type="ECO:0000256" key="4">
    <source>
        <dbReference type="ARBA" id="ARBA00022475"/>
    </source>
</evidence>
<sequence length="161" mass="17401">MFDASLWALVGLILFLALLWYLKVPGKIGAALDQQADNIKQELEGARKLREEAQALMAEYQRKRKEAEAEAAQIVADAKVEADRLANEAKAALEEMIARRTKAAEAKIAQAETNAIAEVRSRAADVAVKAAETIVASSAVNAEVQDKVLKQSISQVSANLN</sequence>
<evidence type="ECO:0000256" key="15">
    <source>
        <dbReference type="HAMAP-Rule" id="MF_01398"/>
    </source>
</evidence>
<comment type="subcellular location">
    <subcellularLocation>
        <location evidence="1">Cell inner membrane</location>
        <topology evidence="1">Single-pass membrane protein</topology>
    </subcellularLocation>
    <subcellularLocation>
        <location evidence="15">Cell membrane</location>
        <topology evidence="15">Single-pass membrane protein</topology>
    </subcellularLocation>
</comment>
<evidence type="ECO:0000256" key="9">
    <source>
        <dbReference type="ARBA" id="ARBA00023065"/>
    </source>
</evidence>
<dbReference type="PANTHER" id="PTHR33445:SF1">
    <property type="entry name" value="ATP SYNTHASE SUBUNIT B"/>
    <property type="match status" value="1"/>
</dbReference>
<keyword evidence="10 15" id="KW-0472">Membrane</keyword>
<evidence type="ECO:0000313" key="19">
    <source>
        <dbReference type="Proteomes" id="UP000076577"/>
    </source>
</evidence>
<protein>
    <recommendedName>
        <fullName evidence="15">ATP synthase subunit b</fullName>
    </recommendedName>
    <alternativeName>
        <fullName evidence="15">ATP synthase F(0) sector subunit b</fullName>
    </alternativeName>
    <alternativeName>
        <fullName evidence="15">ATPase subunit I</fullName>
    </alternativeName>
    <alternativeName>
        <fullName evidence="15">F-type ATPase subunit b</fullName>
        <shortName evidence="15">F-ATPase subunit b</shortName>
    </alternativeName>
</protein>
<evidence type="ECO:0000256" key="16">
    <source>
        <dbReference type="RuleBase" id="RU003848"/>
    </source>
</evidence>
<evidence type="ECO:0000256" key="5">
    <source>
        <dbReference type="ARBA" id="ARBA00022547"/>
    </source>
</evidence>
<evidence type="ECO:0000256" key="2">
    <source>
        <dbReference type="ARBA" id="ARBA00005513"/>
    </source>
</evidence>
<keyword evidence="8 15" id="KW-1133">Transmembrane helix</keyword>
<dbReference type="Proteomes" id="UP000076577">
    <property type="component" value="Unassembled WGS sequence"/>
</dbReference>
<dbReference type="OrthoDB" id="8479836at2"/>
<feature type="transmembrane region" description="Helical" evidence="15">
    <location>
        <begin position="6"/>
        <end position="22"/>
    </location>
</feature>
<dbReference type="RefSeq" id="WP_068005975.1">
    <property type="nucleotide sequence ID" value="NZ_FOFM01000001.1"/>
</dbReference>
<comment type="caution">
    <text evidence="18">The sequence shown here is derived from an EMBL/GenBank/DDBJ whole genome shotgun (WGS) entry which is preliminary data.</text>
</comment>